<proteinExistence type="predicted"/>
<organism evidence="1 2">
    <name type="scientific">Lacrimispora sphenoides JCM 1415</name>
    <dbReference type="NCBI Taxonomy" id="1297793"/>
    <lineage>
        <taxon>Bacteria</taxon>
        <taxon>Bacillati</taxon>
        <taxon>Bacillota</taxon>
        <taxon>Clostridia</taxon>
        <taxon>Lachnospirales</taxon>
        <taxon>Lachnospiraceae</taxon>
        <taxon>Lacrimispora</taxon>
    </lineage>
</organism>
<evidence type="ECO:0000313" key="1">
    <source>
        <dbReference type="EMBL" id="SET70341.1"/>
    </source>
</evidence>
<evidence type="ECO:0000313" key="2">
    <source>
        <dbReference type="Proteomes" id="UP000198970"/>
    </source>
</evidence>
<sequence>MGRYRITSFPKVKNTKGNIFTSFFCCVILETAGVRAA</sequence>
<gene>
    <name evidence="1" type="ORF">SAMN02745906_1244</name>
</gene>
<protein>
    <submittedName>
        <fullName evidence="1">Uncharacterized protein</fullName>
    </submittedName>
</protein>
<reference evidence="1 2" key="1">
    <citation type="submission" date="2016-10" db="EMBL/GenBank/DDBJ databases">
        <authorList>
            <person name="Varghese N."/>
            <person name="Submissions S."/>
        </authorList>
    </citation>
    <scope>NUCLEOTIDE SEQUENCE [LARGE SCALE GENOMIC DNA]</scope>
    <source>
        <strain evidence="1 2">ATCC 19403</strain>
    </source>
</reference>
<dbReference type="Proteomes" id="UP000198970">
    <property type="component" value="Chromosome I"/>
</dbReference>
<accession>A0ABY1C5K6</accession>
<name>A0ABY1C5K6_9FIRM</name>
<keyword evidence="2" id="KW-1185">Reference proteome</keyword>
<dbReference type="EMBL" id="LT630003">
    <property type="protein sequence ID" value="SET70341.1"/>
    <property type="molecule type" value="Genomic_DNA"/>
</dbReference>